<organism evidence="1">
    <name type="scientific">marine sediment metagenome</name>
    <dbReference type="NCBI Taxonomy" id="412755"/>
    <lineage>
        <taxon>unclassified sequences</taxon>
        <taxon>metagenomes</taxon>
        <taxon>ecological metagenomes</taxon>
    </lineage>
</organism>
<protein>
    <submittedName>
        <fullName evidence="1">Uncharacterized protein</fullName>
    </submittedName>
</protein>
<name>A0A0F9HDI4_9ZZZZ</name>
<comment type="caution">
    <text evidence="1">The sequence shown here is derived from an EMBL/GenBank/DDBJ whole genome shotgun (WGS) entry which is preliminary data.</text>
</comment>
<proteinExistence type="predicted"/>
<sequence length="355" mass="40625">MTFTGGSTAFDVHTGYTHDSFDKCEKCGCSDIYTAWDPVYKCSDCGFNKPESHVSFGFYLKIPNYRSLTKSHSAEKLIFADGQSIAKRLEHAVTFRHNGTRYVSPRIAKEKWDLWIKENKIEIVRLAAIADTHILGSDPKMDKSHDPMIFLPGAIQEQRGIFLSIISMKTNAGTSKKKKQKIGNAINFILRNVKFSYWIGGTHPGHPIAKTLESANIRMNNTHKSFFRYRPFEEYIKTYSSIEKLRESYYAPMYITGPSIYDCIKHGFTQEALDEYVDKFLTSWDNSLSEISKIRVILNTGNTGIDTSVIRWAVKNERYVVVVNLDQTIYLYEDNKVYADQTNSYTIKRLLTGAT</sequence>
<reference evidence="1" key="1">
    <citation type="journal article" date="2015" name="Nature">
        <title>Complex archaea that bridge the gap between prokaryotes and eukaryotes.</title>
        <authorList>
            <person name="Spang A."/>
            <person name="Saw J.H."/>
            <person name="Jorgensen S.L."/>
            <person name="Zaremba-Niedzwiedzka K."/>
            <person name="Martijn J."/>
            <person name="Lind A.E."/>
            <person name="van Eijk R."/>
            <person name="Schleper C."/>
            <person name="Guy L."/>
            <person name="Ettema T.J."/>
        </authorList>
    </citation>
    <scope>NUCLEOTIDE SEQUENCE</scope>
</reference>
<dbReference type="EMBL" id="LAZR01015418">
    <property type="protein sequence ID" value="KKM13252.1"/>
    <property type="molecule type" value="Genomic_DNA"/>
</dbReference>
<gene>
    <name evidence="1" type="ORF">LCGC14_1718090</name>
</gene>
<dbReference type="AlphaFoldDB" id="A0A0F9HDI4"/>
<accession>A0A0F9HDI4</accession>
<evidence type="ECO:0000313" key="1">
    <source>
        <dbReference type="EMBL" id="KKM13252.1"/>
    </source>
</evidence>